<organism evidence="1 2">
    <name type="scientific">Tatumella punctata</name>
    <dbReference type="NCBI Taxonomy" id="399969"/>
    <lineage>
        <taxon>Bacteria</taxon>
        <taxon>Pseudomonadati</taxon>
        <taxon>Pseudomonadota</taxon>
        <taxon>Gammaproteobacteria</taxon>
        <taxon>Enterobacterales</taxon>
        <taxon>Erwiniaceae</taxon>
        <taxon>Tatumella</taxon>
    </lineage>
</organism>
<proteinExistence type="predicted"/>
<protein>
    <submittedName>
        <fullName evidence="1">Uncharacterized protein</fullName>
    </submittedName>
</protein>
<dbReference type="RefSeq" id="WP_212711596.1">
    <property type="nucleotide sequence ID" value="NZ_BAAAFW010000029.1"/>
</dbReference>
<reference evidence="2" key="1">
    <citation type="journal article" date="2019" name="Int. J. Syst. Evol. Microbiol.">
        <title>The Global Catalogue of Microorganisms (GCM) 10K type strain sequencing project: providing services to taxonomists for standard genome sequencing and annotation.</title>
        <authorList>
            <consortium name="The Broad Institute Genomics Platform"/>
            <consortium name="The Broad Institute Genome Sequencing Center for Infectious Disease"/>
            <person name="Wu L."/>
            <person name="Ma J."/>
        </authorList>
    </citation>
    <scope>NUCLEOTIDE SEQUENCE [LARGE SCALE GENOMIC DNA]</scope>
    <source>
        <strain evidence="2">CGMCC 4.1530</strain>
    </source>
</reference>
<dbReference type="EMBL" id="JBHSUC010000011">
    <property type="protein sequence ID" value="MFC6362501.1"/>
    <property type="molecule type" value="Genomic_DNA"/>
</dbReference>
<name>A0ABW1VPN1_9GAMM</name>
<comment type="caution">
    <text evidence="1">The sequence shown here is derived from an EMBL/GenBank/DDBJ whole genome shotgun (WGS) entry which is preliminary data.</text>
</comment>
<sequence>MPEGGGLALAIDNADAGMPHINPAGFCSPLRQVIFAAPLRATRQRAQWPGAVT</sequence>
<gene>
    <name evidence="1" type="ORF">ACFP73_10395</name>
</gene>
<evidence type="ECO:0000313" key="2">
    <source>
        <dbReference type="Proteomes" id="UP001596215"/>
    </source>
</evidence>
<keyword evidence="2" id="KW-1185">Reference proteome</keyword>
<accession>A0ABW1VPN1</accession>
<evidence type="ECO:0000313" key="1">
    <source>
        <dbReference type="EMBL" id="MFC6362501.1"/>
    </source>
</evidence>
<dbReference type="Proteomes" id="UP001596215">
    <property type="component" value="Unassembled WGS sequence"/>
</dbReference>